<dbReference type="CDD" id="cd13578">
    <property type="entry name" value="PBP2_Bug27"/>
    <property type="match status" value="1"/>
</dbReference>
<comment type="caution">
    <text evidence="2">The sequence shown here is derived from an EMBL/GenBank/DDBJ whole genome shotgun (WGS) entry which is preliminary data.</text>
</comment>
<dbReference type="AlphaFoldDB" id="A0A7Y9IXE2"/>
<accession>A0A7Y9IXE2</accession>
<dbReference type="Gene3D" id="3.40.190.150">
    <property type="entry name" value="Bordetella uptake gene, domain 1"/>
    <property type="match status" value="1"/>
</dbReference>
<evidence type="ECO:0000313" key="2">
    <source>
        <dbReference type="EMBL" id="NYE84860.1"/>
    </source>
</evidence>
<keyword evidence="2" id="KW-0675">Receptor</keyword>
<sequence>MSSPVLSLSTQGARRRLVWLGLSVSAALLPGLVQAQGDTYPAKPIRVMVPFNTGGAADTLARVIGVPLGQRFGQQFVVENRPGAGGTIGMEAGKRLPADGYGLILISNSQAVSEAIYPKLSYDLRKDFMPINVIADSPMVIAANPGIGVKTMPELVAYARKNPGKLSYGSCGVGTAHHLAMEIVKVEAKVDIVHAPYRGCAPATLDTVGGQIQVVVGSAPAVLPHIKAGKLVALAVTNPKRSRSLPDVPTIAESGVPELAKSAIGNWYGFMAPAGVPKERIALMDAAIREEIAKPEVGEKLSAAGIEVEVADAAALDRLLRGDIAQFTEVVTAGNIRPE</sequence>
<dbReference type="PIRSF" id="PIRSF017082">
    <property type="entry name" value="YflP"/>
    <property type="match status" value="1"/>
</dbReference>
<dbReference type="InterPro" id="IPR005064">
    <property type="entry name" value="BUG"/>
</dbReference>
<organism evidence="2 3">
    <name type="scientific">Pigmentiphaga litoralis</name>
    <dbReference type="NCBI Taxonomy" id="516702"/>
    <lineage>
        <taxon>Bacteria</taxon>
        <taxon>Pseudomonadati</taxon>
        <taxon>Pseudomonadota</taxon>
        <taxon>Betaproteobacteria</taxon>
        <taxon>Burkholderiales</taxon>
        <taxon>Alcaligenaceae</taxon>
        <taxon>Pigmentiphaga</taxon>
    </lineage>
</organism>
<dbReference type="InterPro" id="IPR042100">
    <property type="entry name" value="Bug_dom1"/>
</dbReference>
<dbReference type="Pfam" id="PF03401">
    <property type="entry name" value="TctC"/>
    <property type="match status" value="1"/>
</dbReference>
<dbReference type="SUPFAM" id="SSF53850">
    <property type="entry name" value="Periplasmic binding protein-like II"/>
    <property type="match status" value="1"/>
</dbReference>
<protein>
    <submittedName>
        <fullName evidence="2">Tripartite-type tricarboxylate transporter receptor subunit TctC</fullName>
    </submittedName>
</protein>
<evidence type="ECO:0000256" key="1">
    <source>
        <dbReference type="ARBA" id="ARBA00006987"/>
    </source>
</evidence>
<dbReference type="Gene3D" id="3.40.190.10">
    <property type="entry name" value="Periplasmic binding protein-like II"/>
    <property type="match status" value="1"/>
</dbReference>
<proteinExistence type="inferred from homology"/>
<gene>
    <name evidence="2" type="ORF">FHW18_004167</name>
</gene>
<dbReference type="RefSeq" id="WP_179588892.1">
    <property type="nucleotide sequence ID" value="NZ_JACBYR010000002.1"/>
</dbReference>
<reference evidence="2 3" key="1">
    <citation type="submission" date="2020-07" db="EMBL/GenBank/DDBJ databases">
        <title>Genomic Encyclopedia of Type Strains, Phase IV (KMG-V): Genome sequencing to study the core and pangenomes of soil and plant-associated prokaryotes.</title>
        <authorList>
            <person name="Whitman W."/>
        </authorList>
    </citation>
    <scope>NUCLEOTIDE SEQUENCE [LARGE SCALE GENOMIC DNA]</scope>
    <source>
        <strain evidence="2 3">SAS40</strain>
    </source>
</reference>
<keyword evidence="3" id="KW-1185">Reference proteome</keyword>
<dbReference type="PANTHER" id="PTHR42928:SF5">
    <property type="entry name" value="BLR1237 PROTEIN"/>
    <property type="match status" value="1"/>
</dbReference>
<dbReference type="Proteomes" id="UP000542125">
    <property type="component" value="Unassembled WGS sequence"/>
</dbReference>
<dbReference type="EMBL" id="JACBYR010000002">
    <property type="protein sequence ID" value="NYE84860.1"/>
    <property type="molecule type" value="Genomic_DNA"/>
</dbReference>
<dbReference type="PANTHER" id="PTHR42928">
    <property type="entry name" value="TRICARBOXYLATE-BINDING PROTEIN"/>
    <property type="match status" value="1"/>
</dbReference>
<name>A0A7Y9IXE2_9BURK</name>
<evidence type="ECO:0000313" key="3">
    <source>
        <dbReference type="Proteomes" id="UP000542125"/>
    </source>
</evidence>
<comment type="similarity">
    <text evidence="1">Belongs to the UPF0065 (bug) family.</text>
</comment>